<organism evidence="20 21">
    <name type="scientific">Clostridium collagenovorans DSM 3089</name>
    <dbReference type="NCBI Taxonomy" id="1121306"/>
    <lineage>
        <taxon>Bacteria</taxon>
        <taxon>Bacillati</taxon>
        <taxon>Bacillota</taxon>
        <taxon>Clostridia</taxon>
        <taxon>Eubacteriales</taxon>
        <taxon>Clostridiaceae</taxon>
        <taxon>Clostridium</taxon>
    </lineage>
</organism>
<keyword evidence="6" id="KW-0227">DNA damage</keyword>
<evidence type="ECO:0000259" key="19">
    <source>
        <dbReference type="PROSITE" id="PS51194"/>
    </source>
</evidence>
<dbReference type="InterPro" id="IPR014001">
    <property type="entry name" value="Helicase_ATP-bd"/>
</dbReference>
<dbReference type="InterPro" id="IPR036388">
    <property type="entry name" value="WH-like_DNA-bd_sf"/>
</dbReference>
<dbReference type="PANTHER" id="PTHR13710:SF105">
    <property type="entry name" value="ATP-DEPENDENT DNA HELICASE Q1"/>
    <property type="match status" value="1"/>
</dbReference>
<dbReference type="SMART" id="SM00490">
    <property type="entry name" value="HELICc"/>
    <property type="match status" value="1"/>
</dbReference>
<protein>
    <recommendedName>
        <fullName evidence="16">DNA helicase RecQ</fullName>
        <ecNumber evidence="16">5.6.2.4</ecNumber>
    </recommendedName>
</protein>
<dbReference type="GO" id="GO:0005737">
    <property type="term" value="C:cytoplasm"/>
    <property type="evidence" value="ECO:0007669"/>
    <property type="project" value="TreeGrafter"/>
</dbReference>
<dbReference type="GO" id="GO:0003677">
    <property type="term" value="F:DNA binding"/>
    <property type="evidence" value="ECO:0007669"/>
    <property type="project" value="UniProtKB-KW"/>
</dbReference>
<evidence type="ECO:0000256" key="15">
    <source>
        <dbReference type="ARBA" id="ARBA00034617"/>
    </source>
</evidence>
<dbReference type="GO" id="GO:0005524">
    <property type="term" value="F:ATP binding"/>
    <property type="evidence" value="ECO:0007669"/>
    <property type="project" value="UniProtKB-KW"/>
</dbReference>
<evidence type="ECO:0000256" key="11">
    <source>
        <dbReference type="ARBA" id="ARBA00023125"/>
    </source>
</evidence>
<evidence type="ECO:0000256" key="2">
    <source>
        <dbReference type="ARBA" id="ARBA00001947"/>
    </source>
</evidence>
<dbReference type="InterPro" id="IPR027417">
    <property type="entry name" value="P-loop_NTPase"/>
</dbReference>
<evidence type="ECO:0000256" key="5">
    <source>
        <dbReference type="ARBA" id="ARBA00022741"/>
    </source>
</evidence>
<dbReference type="GO" id="GO:0006260">
    <property type="term" value="P:DNA replication"/>
    <property type="evidence" value="ECO:0007669"/>
    <property type="project" value="InterPro"/>
</dbReference>
<dbReference type="EMBL" id="FQXP01000013">
    <property type="protein sequence ID" value="SHI09742.1"/>
    <property type="molecule type" value="Genomic_DNA"/>
</dbReference>
<keyword evidence="21" id="KW-1185">Reference proteome</keyword>
<dbReference type="Pfam" id="PF00570">
    <property type="entry name" value="HRDC"/>
    <property type="match status" value="1"/>
</dbReference>
<sequence>MILLSINEILKKYYGYDDFREGQREIIESIISHRDTFGIMPTGGGKSICYQIPAMYFGGVTIVISPLISLMKDQVDTLNSLGIKSAYINSSLSNEELNTIIHRASMGDYKLIYVAPERLESHLFRNILMILPVDQIAIDEAHCVSQWGHDFRASYRMISSLIEDLNPRPVISAFTATATELVKDDIVRLLELQEPNIYVSGFNRDNLSFKVVKSRDRKSYIVDYLKSNIESSGIIYAATRKDVERLYIFLKKLDFSVTKYHGGLEDEERKENQDLFLYDDAKVMIATNAFGMGIDKSNVRFVIHYNIPRNIESYYQEAGRAGRDGEEGECILLYDSRDINTQQYLINTSIANSDRAAIEYDKLQSIDNYCHTNKCLRKYILEYFGEDITWDNCHNCSNCTQDYELKDITVESQKIISCVYRMKESYGVGLIAEVLRGSKNQKILALAMDKLSTYGIIKNYTIGEIKEIINYLISEKYLALTKDMFSIVKLTNKAVQFIKESETIYMRIEATSKNTKGESGLFNELKALRKVIAENEKIPPYIIFSDATLKELSAKKPINKEDMLLIKGIGEVKFERYGEDFMEVIKKSNVS</sequence>
<dbReference type="Pfam" id="PF16124">
    <property type="entry name" value="RecQ_Zn_bind"/>
    <property type="match status" value="1"/>
</dbReference>
<dbReference type="InterPro" id="IPR004589">
    <property type="entry name" value="DNA_helicase_ATP-dep_RecQ"/>
</dbReference>
<dbReference type="GO" id="GO:0043590">
    <property type="term" value="C:bacterial nucleoid"/>
    <property type="evidence" value="ECO:0007669"/>
    <property type="project" value="TreeGrafter"/>
</dbReference>
<evidence type="ECO:0000256" key="3">
    <source>
        <dbReference type="ARBA" id="ARBA00005446"/>
    </source>
</evidence>
<keyword evidence="14" id="KW-0413">Isomerase</keyword>
<comment type="cofactor">
    <cofactor evidence="1">
        <name>Mg(2+)</name>
        <dbReference type="ChEBI" id="CHEBI:18420"/>
    </cofactor>
</comment>
<dbReference type="SUPFAM" id="SSF46785">
    <property type="entry name" value="Winged helix' DNA-binding domain"/>
    <property type="match status" value="1"/>
</dbReference>
<dbReference type="SUPFAM" id="SSF47819">
    <property type="entry name" value="HRDC-like"/>
    <property type="match status" value="1"/>
</dbReference>
<dbReference type="Gene3D" id="1.10.150.80">
    <property type="entry name" value="HRDC domain"/>
    <property type="match status" value="1"/>
</dbReference>
<feature type="domain" description="Helicase C-terminal" evidence="19">
    <location>
        <begin position="221"/>
        <end position="366"/>
    </location>
</feature>
<dbReference type="Gene3D" id="3.40.50.300">
    <property type="entry name" value="P-loop containing nucleotide triphosphate hydrolases"/>
    <property type="match status" value="2"/>
</dbReference>
<keyword evidence="4" id="KW-0479">Metal-binding</keyword>
<dbReference type="NCBIfam" id="TIGR01389">
    <property type="entry name" value="recQ"/>
    <property type="match status" value="1"/>
</dbReference>
<dbReference type="Pfam" id="PF09382">
    <property type="entry name" value="RQC"/>
    <property type="match status" value="1"/>
</dbReference>
<dbReference type="InterPro" id="IPR011545">
    <property type="entry name" value="DEAD/DEAH_box_helicase_dom"/>
</dbReference>
<dbReference type="PROSITE" id="PS50967">
    <property type="entry name" value="HRDC"/>
    <property type="match status" value="1"/>
</dbReference>
<dbReference type="SMART" id="SM00956">
    <property type="entry name" value="RQC"/>
    <property type="match status" value="1"/>
</dbReference>
<reference evidence="20 21" key="1">
    <citation type="submission" date="2016-11" db="EMBL/GenBank/DDBJ databases">
        <authorList>
            <person name="Jaros S."/>
            <person name="Januszkiewicz K."/>
            <person name="Wedrychowicz H."/>
        </authorList>
    </citation>
    <scope>NUCLEOTIDE SEQUENCE [LARGE SCALE GENOMIC DNA]</scope>
    <source>
        <strain evidence="20 21">DSM 3089</strain>
    </source>
</reference>
<feature type="domain" description="Helicase ATP-binding" evidence="18">
    <location>
        <begin position="27"/>
        <end position="196"/>
    </location>
</feature>
<dbReference type="GO" id="GO:0043138">
    <property type="term" value="F:3'-5' DNA helicase activity"/>
    <property type="evidence" value="ECO:0007669"/>
    <property type="project" value="UniProtKB-EC"/>
</dbReference>
<keyword evidence="11" id="KW-0238">DNA-binding</keyword>
<accession>A0A1M5YCN9</accession>
<keyword evidence="12" id="KW-0233">DNA recombination</keyword>
<dbReference type="GO" id="GO:0016787">
    <property type="term" value="F:hydrolase activity"/>
    <property type="evidence" value="ECO:0007669"/>
    <property type="project" value="UniProtKB-KW"/>
</dbReference>
<evidence type="ECO:0000256" key="13">
    <source>
        <dbReference type="ARBA" id="ARBA00023204"/>
    </source>
</evidence>
<evidence type="ECO:0000313" key="21">
    <source>
        <dbReference type="Proteomes" id="UP000184526"/>
    </source>
</evidence>
<dbReference type="InterPro" id="IPR001650">
    <property type="entry name" value="Helicase_C-like"/>
</dbReference>
<dbReference type="Proteomes" id="UP000184526">
    <property type="component" value="Unassembled WGS sequence"/>
</dbReference>
<dbReference type="PANTHER" id="PTHR13710">
    <property type="entry name" value="DNA HELICASE RECQ FAMILY MEMBER"/>
    <property type="match status" value="1"/>
</dbReference>
<dbReference type="GO" id="GO:0006310">
    <property type="term" value="P:DNA recombination"/>
    <property type="evidence" value="ECO:0007669"/>
    <property type="project" value="UniProtKB-UniRule"/>
</dbReference>
<evidence type="ECO:0000259" key="17">
    <source>
        <dbReference type="PROSITE" id="PS50967"/>
    </source>
</evidence>
<dbReference type="InterPro" id="IPR010997">
    <property type="entry name" value="HRDC-like_sf"/>
</dbReference>
<dbReference type="InterPro" id="IPR006293">
    <property type="entry name" value="DNA_helicase_ATP-dep_RecQ_bac"/>
</dbReference>
<dbReference type="Gene3D" id="1.10.10.10">
    <property type="entry name" value="Winged helix-like DNA-binding domain superfamily/Winged helix DNA-binding domain"/>
    <property type="match status" value="1"/>
</dbReference>
<keyword evidence="13" id="KW-0234">DNA repair</keyword>
<evidence type="ECO:0000256" key="7">
    <source>
        <dbReference type="ARBA" id="ARBA00022801"/>
    </source>
</evidence>
<dbReference type="GO" id="GO:0009378">
    <property type="term" value="F:four-way junction helicase activity"/>
    <property type="evidence" value="ECO:0007669"/>
    <property type="project" value="TreeGrafter"/>
</dbReference>
<dbReference type="FunFam" id="3.40.50.300:FF:000296">
    <property type="entry name" value="ATP-dependent DNA helicase RecQ"/>
    <property type="match status" value="1"/>
</dbReference>
<dbReference type="NCBIfam" id="TIGR00614">
    <property type="entry name" value="recQ_fam"/>
    <property type="match status" value="1"/>
</dbReference>
<dbReference type="SUPFAM" id="SSF52540">
    <property type="entry name" value="P-loop containing nucleoside triphosphate hydrolases"/>
    <property type="match status" value="1"/>
</dbReference>
<dbReference type="RefSeq" id="WP_072832642.1">
    <property type="nucleotide sequence ID" value="NZ_FQXP01000013.1"/>
</dbReference>
<dbReference type="SMART" id="SM00487">
    <property type="entry name" value="DEXDc"/>
    <property type="match status" value="1"/>
</dbReference>
<keyword evidence="10" id="KW-0067">ATP-binding</keyword>
<dbReference type="OrthoDB" id="9763310at2"/>
<evidence type="ECO:0000256" key="1">
    <source>
        <dbReference type="ARBA" id="ARBA00001946"/>
    </source>
</evidence>
<keyword evidence="7" id="KW-0378">Hydrolase</keyword>
<evidence type="ECO:0000256" key="10">
    <source>
        <dbReference type="ARBA" id="ARBA00022840"/>
    </source>
</evidence>
<evidence type="ECO:0000256" key="14">
    <source>
        <dbReference type="ARBA" id="ARBA00023235"/>
    </source>
</evidence>
<keyword evidence="5" id="KW-0547">Nucleotide-binding</keyword>
<proteinExistence type="inferred from homology"/>
<dbReference type="GO" id="GO:0046872">
    <property type="term" value="F:metal ion binding"/>
    <property type="evidence" value="ECO:0007669"/>
    <property type="project" value="UniProtKB-KW"/>
</dbReference>
<evidence type="ECO:0000259" key="18">
    <source>
        <dbReference type="PROSITE" id="PS51192"/>
    </source>
</evidence>
<dbReference type="AlphaFoldDB" id="A0A1M5YCN9"/>
<gene>
    <name evidence="20" type="ORF">SAMN02745196_02822</name>
</gene>
<feature type="domain" description="HRDC" evidence="17">
    <location>
        <begin position="515"/>
        <end position="591"/>
    </location>
</feature>
<evidence type="ECO:0000256" key="9">
    <source>
        <dbReference type="ARBA" id="ARBA00022833"/>
    </source>
</evidence>
<dbReference type="GO" id="GO:0009432">
    <property type="term" value="P:SOS response"/>
    <property type="evidence" value="ECO:0007669"/>
    <property type="project" value="UniProtKB-UniRule"/>
</dbReference>
<dbReference type="Pfam" id="PF00270">
    <property type="entry name" value="DEAD"/>
    <property type="match status" value="1"/>
</dbReference>
<dbReference type="CDD" id="cd17920">
    <property type="entry name" value="DEXHc_RecQ"/>
    <property type="match status" value="1"/>
</dbReference>
<dbReference type="GO" id="GO:0006281">
    <property type="term" value="P:DNA repair"/>
    <property type="evidence" value="ECO:0007669"/>
    <property type="project" value="UniProtKB-KW"/>
</dbReference>
<dbReference type="Pfam" id="PF00271">
    <property type="entry name" value="Helicase_C"/>
    <property type="match status" value="1"/>
</dbReference>
<dbReference type="InterPro" id="IPR036390">
    <property type="entry name" value="WH_DNA-bd_sf"/>
</dbReference>
<evidence type="ECO:0000256" key="12">
    <source>
        <dbReference type="ARBA" id="ARBA00023172"/>
    </source>
</evidence>
<dbReference type="SMART" id="SM00341">
    <property type="entry name" value="HRDC"/>
    <property type="match status" value="1"/>
</dbReference>
<keyword evidence="8 20" id="KW-0347">Helicase</keyword>
<comment type="cofactor">
    <cofactor evidence="2">
        <name>Zn(2+)</name>
        <dbReference type="ChEBI" id="CHEBI:29105"/>
    </cofactor>
</comment>
<comment type="similarity">
    <text evidence="3">Belongs to the helicase family. RecQ subfamily.</text>
</comment>
<comment type="catalytic activity">
    <reaction evidence="15">
        <text>Couples ATP hydrolysis with the unwinding of duplex DNA by translocating in the 3'-5' direction.</text>
        <dbReference type="EC" id="5.6.2.4"/>
    </reaction>
</comment>
<evidence type="ECO:0000256" key="8">
    <source>
        <dbReference type="ARBA" id="ARBA00022806"/>
    </source>
</evidence>
<name>A0A1M5YCN9_9CLOT</name>
<dbReference type="EC" id="5.6.2.4" evidence="16"/>
<dbReference type="STRING" id="1121306.SAMN02745196_02822"/>
<dbReference type="PROSITE" id="PS51192">
    <property type="entry name" value="HELICASE_ATP_BIND_1"/>
    <property type="match status" value="1"/>
</dbReference>
<keyword evidence="9" id="KW-0862">Zinc</keyword>
<dbReference type="InterPro" id="IPR044876">
    <property type="entry name" value="HRDC_dom_sf"/>
</dbReference>
<dbReference type="InterPro" id="IPR018982">
    <property type="entry name" value="RQC_domain"/>
</dbReference>
<evidence type="ECO:0000256" key="6">
    <source>
        <dbReference type="ARBA" id="ARBA00022763"/>
    </source>
</evidence>
<dbReference type="InterPro" id="IPR002121">
    <property type="entry name" value="HRDC_dom"/>
</dbReference>
<dbReference type="PROSITE" id="PS51194">
    <property type="entry name" value="HELICASE_CTER"/>
    <property type="match status" value="1"/>
</dbReference>
<dbReference type="InterPro" id="IPR032284">
    <property type="entry name" value="RecQ_Zn-bd"/>
</dbReference>
<evidence type="ECO:0000256" key="16">
    <source>
        <dbReference type="NCBIfam" id="TIGR01389"/>
    </source>
</evidence>
<dbReference type="GO" id="GO:0030894">
    <property type="term" value="C:replisome"/>
    <property type="evidence" value="ECO:0007669"/>
    <property type="project" value="TreeGrafter"/>
</dbReference>
<evidence type="ECO:0000256" key="4">
    <source>
        <dbReference type="ARBA" id="ARBA00022723"/>
    </source>
</evidence>
<evidence type="ECO:0000313" key="20">
    <source>
        <dbReference type="EMBL" id="SHI09742.1"/>
    </source>
</evidence>